<dbReference type="Proteomes" id="UP000323324">
    <property type="component" value="Unassembled WGS sequence"/>
</dbReference>
<gene>
    <name evidence="2" type="ORF">ES676_06575</name>
</gene>
<name>A0A8H2LF43_9FLAO</name>
<feature type="transmembrane region" description="Helical" evidence="1">
    <location>
        <begin position="7"/>
        <end position="26"/>
    </location>
</feature>
<dbReference type="RefSeq" id="WP_148369532.1">
    <property type="nucleotide sequence ID" value="NZ_VSKM01000005.1"/>
</dbReference>
<sequence length="146" mass="15568">MHKILKIVLLIIGVLSMVFLARIVGAGDEEVKELAANGDTSLLEPMTWIAYIILGITLALVLLFVVVNLFANTATLKNALIGVGAFLVVGLIAYFTASGVETPMQDGKMLSASGAKWVDTGLYMFYFLAVIAAGTMLITGINKMIK</sequence>
<feature type="transmembrane region" description="Helical" evidence="1">
    <location>
        <begin position="120"/>
        <end position="141"/>
    </location>
</feature>
<feature type="transmembrane region" description="Helical" evidence="1">
    <location>
        <begin position="79"/>
        <end position="100"/>
    </location>
</feature>
<comment type="caution">
    <text evidence="2">The sequence shown here is derived from an EMBL/GenBank/DDBJ whole genome shotgun (WGS) entry which is preliminary data.</text>
</comment>
<keyword evidence="1" id="KW-0472">Membrane</keyword>
<evidence type="ECO:0000313" key="3">
    <source>
        <dbReference type="Proteomes" id="UP000323324"/>
    </source>
</evidence>
<protein>
    <submittedName>
        <fullName evidence="2">Uncharacterized protein</fullName>
    </submittedName>
</protein>
<evidence type="ECO:0000313" key="2">
    <source>
        <dbReference type="EMBL" id="TYB76112.1"/>
    </source>
</evidence>
<dbReference type="EMBL" id="VSKM01000005">
    <property type="protein sequence ID" value="TYB76112.1"/>
    <property type="molecule type" value="Genomic_DNA"/>
</dbReference>
<dbReference type="AlphaFoldDB" id="A0A8H2LF43"/>
<organism evidence="2 3">
    <name type="scientific">Bizionia saleffrena</name>
    <dbReference type="NCBI Taxonomy" id="291189"/>
    <lineage>
        <taxon>Bacteria</taxon>
        <taxon>Pseudomonadati</taxon>
        <taxon>Bacteroidota</taxon>
        <taxon>Flavobacteriia</taxon>
        <taxon>Flavobacteriales</taxon>
        <taxon>Flavobacteriaceae</taxon>
        <taxon>Bizionia</taxon>
    </lineage>
</organism>
<keyword evidence="1" id="KW-1133">Transmembrane helix</keyword>
<accession>A0A8H2LF43</accession>
<feature type="transmembrane region" description="Helical" evidence="1">
    <location>
        <begin position="46"/>
        <end position="67"/>
    </location>
</feature>
<keyword evidence="1" id="KW-0812">Transmembrane</keyword>
<keyword evidence="3" id="KW-1185">Reference proteome</keyword>
<evidence type="ECO:0000256" key="1">
    <source>
        <dbReference type="SAM" id="Phobius"/>
    </source>
</evidence>
<reference evidence="2 3" key="1">
    <citation type="submission" date="2019-08" db="EMBL/GenBank/DDBJ databases">
        <title>Genomes of Antarctic Bizionia species.</title>
        <authorList>
            <person name="Bowman J.P."/>
        </authorList>
    </citation>
    <scope>NUCLEOTIDE SEQUENCE [LARGE SCALE GENOMIC DNA]</scope>
    <source>
        <strain evidence="2 3">HFD</strain>
    </source>
</reference>
<proteinExistence type="predicted"/>